<gene>
    <name evidence="8" type="ORF">QYE77_09730</name>
</gene>
<dbReference type="SUPFAM" id="SSF88659">
    <property type="entry name" value="Sigma3 and sigma4 domains of RNA polymerase sigma factors"/>
    <property type="match status" value="1"/>
</dbReference>
<keyword evidence="5" id="KW-0804">Transcription</keyword>
<dbReference type="Pfam" id="PF08281">
    <property type="entry name" value="Sigma70_r4_2"/>
    <property type="match status" value="1"/>
</dbReference>
<dbReference type="Gene3D" id="1.10.10.10">
    <property type="entry name" value="Winged helix-like DNA-binding domain superfamily/Winged helix DNA-binding domain"/>
    <property type="match status" value="1"/>
</dbReference>
<evidence type="ECO:0000256" key="3">
    <source>
        <dbReference type="ARBA" id="ARBA00023082"/>
    </source>
</evidence>
<dbReference type="InterPro" id="IPR013325">
    <property type="entry name" value="RNA_pol_sigma_r2"/>
</dbReference>
<dbReference type="InterPro" id="IPR039425">
    <property type="entry name" value="RNA_pol_sigma-70-like"/>
</dbReference>
<sequence length="191" mass="22375">MNDRDLTDPGEFVDPTVHDDVFLIHLAQRDPSSFSLLYRKYVERVFRYIYSRVGQVPEAEDLTAQTFLSALENFPRFRNNGSFAAWLFAIARSKVMDYFRRQRSTPLMENLTDSNERDLLSEVIHSERVATLSKLIANLPEEERELLRLRFLGEMTYAEMAQVLHRSESAVKKATQRTLARLQAQMEVYYE</sequence>
<dbReference type="SUPFAM" id="SSF88946">
    <property type="entry name" value="Sigma2 domain of RNA polymerase sigma factors"/>
    <property type="match status" value="1"/>
</dbReference>
<evidence type="ECO:0000256" key="2">
    <source>
        <dbReference type="ARBA" id="ARBA00023015"/>
    </source>
</evidence>
<accession>A0ABU3NQQ8</accession>
<evidence type="ECO:0000313" key="8">
    <source>
        <dbReference type="EMBL" id="MDT8898548.1"/>
    </source>
</evidence>
<dbReference type="InterPro" id="IPR014284">
    <property type="entry name" value="RNA_pol_sigma-70_dom"/>
</dbReference>
<dbReference type="InterPro" id="IPR013249">
    <property type="entry name" value="RNA_pol_sigma70_r4_t2"/>
</dbReference>
<dbReference type="Proteomes" id="UP001254165">
    <property type="component" value="Unassembled WGS sequence"/>
</dbReference>
<dbReference type="InterPro" id="IPR036388">
    <property type="entry name" value="WH-like_DNA-bd_sf"/>
</dbReference>
<comment type="caution">
    <text evidence="8">The sequence shown here is derived from an EMBL/GenBank/DDBJ whole genome shotgun (WGS) entry which is preliminary data.</text>
</comment>
<keyword evidence="3" id="KW-0731">Sigma factor</keyword>
<evidence type="ECO:0000256" key="5">
    <source>
        <dbReference type="ARBA" id="ARBA00023163"/>
    </source>
</evidence>
<evidence type="ECO:0000256" key="1">
    <source>
        <dbReference type="ARBA" id="ARBA00010641"/>
    </source>
</evidence>
<dbReference type="EMBL" id="JAUHMF010000002">
    <property type="protein sequence ID" value="MDT8898548.1"/>
    <property type="molecule type" value="Genomic_DNA"/>
</dbReference>
<feature type="domain" description="RNA polymerase sigma factor 70 region 4 type 2" evidence="7">
    <location>
        <begin position="132"/>
        <end position="182"/>
    </location>
</feature>
<dbReference type="NCBIfam" id="TIGR02937">
    <property type="entry name" value="sigma70-ECF"/>
    <property type="match status" value="1"/>
</dbReference>
<keyword evidence="2" id="KW-0805">Transcription regulation</keyword>
<reference evidence="8 9" key="1">
    <citation type="submission" date="2023-07" db="EMBL/GenBank/DDBJ databases">
        <title>Novel species of Thermanaerothrix with wide hydrolytic capabilities.</title>
        <authorList>
            <person name="Zayulina K.S."/>
            <person name="Podosokorskaya O.A."/>
            <person name="Elcheninov A.G."/>
        </authorList>
    </citation>
    <scope>NUCLEOTIDE SEQUENCE [LARGE SCALE GENOMIC DNA]</scope>
    <source>
        <strain evidence="8 9">4228-RoL</strain>
    </source>
</reference>
<organism evidence="8 9">
    <name type="scientific">Thermanaerothrix solaris</name>
    <dbReference type="NCBI Taxonomy" id="3058434"/>
    <lineage>
        <taxon>Bacteria</taxon>
        <taxon>Bacillati</taxon>
        <taxon>Chloroflexota</taxon>
        <taxon>Anaerolineae</taxon>
        <taxon>Anaerolineales</taxon>
        <taxon>Anaerolineaceae</taxon>
        <taxon>Thermanaerothrix</taxon>
    </lineage>
</organism>
<dbReference type="PANTHER" id="PTHR43133">
    <property type="entry name" value="RNA POLYMERASE ECF-TYPE SIGMA FACTO"/>
    <property type="match status" value="1"/>
</dbReference>
<evidence type="ECO:0000259" key="7">
    <source>
        <dbReference type="Pfam" id="PF08281"/>
    </source>
</evidence>
<evidence type="ECO:0000313" key="9">
    <source>
        <dbReference type="Proteomes" id="UP001254165"/>
    </source>
</evidence>
<name>A0ABU3NQQ8_9CHLR</name>
<keyword evidence="9" id="KW-1185">Reference proteome</keyword>
<dbReference type="PANTHER" id="PTHR43133:SF8">
    <property type="entry name" value="RNA POLYMERASE SIGMA FACTOR HI_1459-RELATED"/>
    <property type="match status" value="1"/>
</dbReference>
<dbReference type="InterPro" id="IPR007627">
    <property type="entry name" value="RNA_pol_sigma70_r2"/>
</dbReference>
<keyword evidence="4" id="KW-0238">DNA-binding</keyword>
<evidence type="ECO:0000256" key="4">
    <source>
        <dbReference type="ARBA" id="ARBA00023125"/>
    </source>
</evidence>
<dbReference type="Gene3D" id="1.10.1740.10">
    <property type="match status" value="1"/>
</dbReference>
<feature type="domain" description="RNA polymerase sigma-70 region 2" evidence="6">
    <location>
        <begin position="37"/>
        <end position="104"/>
    </location>
</feature>
<proteinExistence type="inferred from homology"/>
<dbReference type="RefSeq" id="WP_315625210.1">
    <property type="nucleotide sequence ID" value="NZ_JAUHMF010000002.1"/>
</dbReference>
<dbReference type="InterPro" id="IPR013324">
    <property type="entry name" value="RNA_pol_sigma_r3/r4-like"/>
</dbReference>
<comment type="similarity">
    <text evidence="1">Belongs to the sigma-70 factor family. ECF subfamily.</text>
</comment>
<evidence type="ECO:0000259" key="6">
    <source>
        <dbReference type="Pfam" id="PF04542"/>
    </source>
</evidence>
<protein>
    <submittedName>
        <fullName evidence="8">RNA polymerase sigma factor</fullName>
    </submittedName>
</protein>
<dbReference type="Pfam" id="PF04542">
    <property type="entry name" value="Sigma70_r2"/>
    <property type="match status" value="1"/>
</dbReference>